<evidence type="ECO:0000313" key="3">
    <source>
        <dbReference type="Proteomes" id="UP000001811"/>
    </source>
</evidence>
<feature type="compositionally biased region" description="Gly residues" evidence="1">
    <location>
        <begin position="42"/>
        <end position="58"/>
    </location>
</feature>
<dbReference type="GeneTree" id="ENSGT00390000015252"/>
<dbReference type="Proteomes" id="UP000001811">
    <property type="component" value="Chromosome X"/>
</dbReference>
<proteinExistence type="predicted"/>
<protein>
    <submittedName>
        <fullName evidence="2">Uncharacterized protein</fullName>
    </submittedName>
</protein>
<feature type="compositionally biased region" description="Polar residues" evidence="1">
    <location>
        <begin position="449"/>
        <end position="458"/>
    </location>
</feature>
<feature type="compositionally biased region" description="Low complexity" evidence="1">
    <location>
        <begin position="200"/>
        <end position="213"/>
    </location>
</feature>
<feature type="compositionally biased region" description="Basic and acidic residues" evidence="1">
    <location>
        <begin position="176"/>
        <end position="186"/>
    </location>
</feature>
<reference evidence="2 3" key="1">
    <citation type="journal article" date="2011" name="Nature">
        <title>A high-resolution map of human evolutionary constraint using 29 mammals.</title>
        <authorList>
            <person name="Lindblad-Toh K."/>
            <person name="Garber M."/>
            <person name="Zuk O."/>
            <person name="Lin M.F."/>
            <person name="Parker B.J."/>
            <person name="Washietl S."/>
            <person name="Kheradpour P."/>
            <person name="Ernst J."/>
            <person name="Jordan G."/>
            <person name="Mauceli E."/>
            <person name="Ward L.D."/>
            <person name="Lowe C.B."/>
            <person name="Holloway A.K."/>
            <person name="Clamp M."/>
            <person name="Gnerre S."/>
            <person name="Alfoldi J."/>
            <person name="Beal K."/>
            <person name="Chang J."/>
            <person name="Clawson H."/>
            <person name="Cuff J."/>
            <person name="Di Palma F."/>
            <person name="Fitzgerald S."/>
            <person name="Flicek P."/>
            <person name="Guttman M."/>
            <person name="Hubisz M.J."/>
            <person name="Jaffe D.B."/>
            <person name="Jungreis I."/>
            <person name="Kent W.J."/>
            <person name="Kostka D."/>
            <person name="Lara M."/>
            <person name="Martins A.L."/>
            <person name="Massingham T."/>
            <person name="Moltke I."/>
            <person name="Raney B.J."/>
            <person name="Rasmussen M.D."/>
            <person name="Robinson J."/>
            <person name="Stark A."/>
            <person name="Vilella A.J."/>
            <person name="Wen J."/>
            <person name="Xie X."/>
            <person name="Zody M.C."/>
            <person name="Baldwin J."/>
            <person name="Bloom T."/>
            <person name="Chin C.W."/>
            <person name="Heiman D."/>
            <person name="Nicol R."/>
            <person name="Nusbaum C."/>
            <person name="Young S."/>
            <person name="Wilkinson J."/>
            <person name="Worley K.C."/>
            <person name="Kovar C.L."/>
            <person name="Muzny D.M."/>
            <person name="Gibbs R.A."/>
            <person name="Cree A."/>
            <person name="Dihn H.H."/>
            <person name="Fowler G."/>
            <person name="Jhangiani S."/>
            <person name="Joshi V."/>
            <person name="Lee S."/>
            <person name="Lewis L.R."/>
            <person name="Nazareth L.V."/>
            <person name="Okwuonu G."/>
            <person name="Santibanez J."/>
            <person name="Warren W.C."/>
            <person name="Mardis E.R."/>
            <person name="Weinstock G.M."/>
            <person name="Wilson R.K."/>
            <person name="Delehaunty K."/>
            <person name="Dooling D."/>
            <person name="Fronik C."/>
            <person name="Fulton L."/>
            <person name="Fulton B."/>
            <person name="Graves T."/>
            <person name="Minx P."/>
            <person name="Sodergren E."/>
            <person name="Birney E."/>
            <person name="Margulies E.H."/>
            <person name="Herrero J."/>
            <person name="Green E.D."/>
            <person name="Haussler D."/>
            <person name="Siepel A."/>
            <person name="Goldman N."/>
            <person name="Pollard K.S."/>
            <person name="Pedersen J.S."/>
            <person name="Lander E.S."/>
            <person name="Kellis M."/>
        </authorList>
    </citation>
    <scope>NUCLEOTIDE SEQUENCE [LARGE SCALE GENOMIC DNA]</scope>
    <source>
        <strain evidence="2 3">Thorbecke inbred</strain>
    </source>
</reference>
<feature type="compositionally biased region" description="Low complexity" evidence="1">
    <location>
        <begin position="306"/>
        <end position="317"/>
    </location>
</feature>
<feature type="region of interest" description="Disordered" evidence="1">
    <location>
        <begin position="373"/>
        <end position="478"/>
    </location>
</feature>
<dbReference type="Ensembl" id="ENSOCUT00000056278.1">
    <property type="protein sequence ID" value="ENSOCUP00000042297.1"/>
    <property type="gene ID" value="ENSOCUG00000030259.1"/>
</dbReference>
<dbReference type="InParanoid" id="A0A5F9D7T7"/>
<dbReference type="EMBL" id="AAGW02057501">
    <property type="status" value="NOT_ANNOTATED_CDS"/>
    <property type="molecule type" value="Genomic_DNA"/>
</dbReference>
<feature type="region of interest" description="Disordered" evidence="1">
    <location>
        <begin position="173"/>
        <end position="342"/>
    </location>
</feature>
<feature type="compositionally biased region" description="Basic and acidic residues" evidence="1">
    <location>
        <begin position="403"/>
        <end position="413"/>
    </location>
</feature>
<evidence type="ECO:0000313" key="2">
    <source>
        <dbReference type="Ensembl" id="ENSOCUP00000042297.1"/>
    </source>
</evidence>
<dbReference type="Pfam" id="PF15483">
    <property type="entry name" value="DUF4641"/>
    <property type="match status" value="1"/>
</dbReference>
<sequence>MSSHSGASGFSDGSGPEREEQTAAGGGGASRAAAAGLVWGPAGSGEGQPRCEGGGDGGPSSVQAPKWQLASDRGAEVQPQMAQAGAGVLWGAEGPPGTPVLEGEGTGAPASQVAEGCAGPERPLSGPGDGARRRLPSAEAAAILARVEAGGGGRGVLGASCEEFLQACAAPLQVSARREGRAEARSEMGGGSPRGQRAYGEGPEGLSSGSEASSELEDVQPRRGSIRLKAGGQAKGSSSEVLAESPRHATPHSREQFAPTPGPPRTSARGPTCHPERPAAGELGPSASKKMQGEVSGKAGARPRHPGAAAAAARAGGCSQATPRRKVTQENPPGVAPEVGPGAAFAPWLQRQATAPREAAGLLPFCTSLLGKPSTAFPWGRKPSKQGGAGKKAQARRKSQAVETRESGAKRDPVPGAHFLSSRPPTSYQHRGEFSSGVPTPQEVRALRNLQSLLQSSGAVPPRGRARSGTFSRVHSGN</sequence>
<dbReference type="InterPro" id="IPR027822">
    <property type="entry name" value="DUF4641"/>
</dbReference>
<organism evidence="2 3">
    <name type="scientific">Oryctolagus cuniculus</name>
    <name type="common">Rabbit</name>
    <dbReference type="NCBI Taxonomy" id="9986"/>
    <lineage>
        <taxon>Eukaryota</taxon>
        <taxon>Metazoa</taxon>
        <taxon>Chordata</taxon>
        <taxon>Craniata</taxon>
        <taxon>Vertebrata</taxon>
        <taxon>Euteleostomi</taxon>
        <taxon>Mammalia</taxon>
        <taxon>Eutheria</taxon>
        <taxon>Euarchontoglires</taxon>
        <taxon>Glires</taxon>
        <taxon>Lagomorpha</taxon>
        <taxon>Leporidae</taxon>
        <taxon>Oryctolagus</taxon>
    </lineage>
</organism>
<feature type="compositionally biased region" description="Low complexity" evidence="1">
    <location>
        <begin position="332"/>
        <end position="342"/>
    </location>
</feature>
<dbReference type="PANTHER" id="PTHR31866:SF1">
    <property type="entry name" value="GENE 4779-RELATED"/>
    <property type="match status" value="1"/>
</dbReference>
<reference evidence="2" key="2">
    <citation type="submission" date="2025-08" db="UniProtKB">
        <authorList>
            <consortium name="Ensembl"/>
        </authorList>
    </citation>
    <scope>IDENTIFICATION</scope>
    <source>
        <strain evidence="2">Thorbecke</strain>
    </source>
</reference>
<reference evidence="2" key="3">
    <citation type="submission" date="2025-09" db="UniProtKB">
        <authorList>
            <consortium name="Ensembl"/>
        </authorList>
    </citation>
    <scope>IDENTIFICATION</scope>
    <source>
        <strain evidence="2">Thorbecke</strain>
    </source>
</reference>
<evidence type="ECO:0000256" key="1">
    <source>
        <dbReference type="SAM" id="MobiDB-lite"/>
    </source>
</evidence>
<dbReference type="PANTHER" id="PTHR31866">
    <property type="entry name" value="GENE 4779-RELATED"/>
    <property type="match status" value="1"/>
</dbReference>
<dbReference type="Bgee" id="ENSOCUG00000030259">
    <property type="expression patterns" value="Expressed in testis and 1 other cell type or tissue"/>
</dbReference>
<keyword evidence="3" id="KW-1185">Reference proteome</keyword>
<dbReference type="STRING" id="9986.ENSOCUP00000042297"/>
<dbReference type="AlphaFoldDB" id="A0A5F9D7T7"/>
<name>A0A5F9D7T7_RABIT</name>
<accession>A0A5F9D7T7</accession>
<feature type="compositionally biased region" description="Polar residues" evidence="1">
    <location>
        <begin position="469"/>
        <end position="478"/>
    </location>
</feature>
<feature type="region of interest" description="Disordered" evidence="1">
    <location>
        <begin position="1"/>
        <end position="135"/>
    </location>
</feature>